<name>A0ABX2MLC4_9BACL</name>
<dbReference type="EMBL" id="JABMCC010000107">
    <property type="protein sequence ID" value="NUU54852.1"/>
    <property type="molecule type" value="Genomic_DNA"/>
</dbReference>
<evidence type="ECO:0000313" key="2">
    <source>
        <dbReference type="Proteomes" id="UP000577724"/>
    </source>
</evidence>
<dbReference type="InterPro" id="IPR027417">
    <property type="entry name" value="P-loop_NTPase"/>
</dbReference>
<keyword evidence="2" id="KW-1185">Reference proteome</keyword>
<comment type="caution">
    <text evidence="1">The sequence shown here is derived from an EMBL/GenBank/DDBJ whole genome shotgun (WGS) entry which is preliminary data.</text>
</comment>
<dbReference type="RefSeq" id="WP_175381790.1">
    <property type="nucleotide sequence ID" value="NZ_CBCRYD010000039.1"/>
</dbReference>
<protein>
    <recommendedName>
        <fullName evidence="3">Pilus assembly protein CpaE</fullName>
    </recommendedName>
</protein>
<dbReference type="SUPFAM" id="SSF52540">
    <property type="entry name" value="P-loop containing nucleoside triphosphate hydrolases"/>
    <property type="match status" value="1"/>
</dbReference>
<organism evidence="1 2">
    <name type="scientific">Paenibacillus taichungensis</name>
    <dbReference type="NCBI Taxonomy" id="484184"/>
    <lineage>
        <taxon>Bacteria</taxon>
        <taxon>Bacillati</taxon>
        <taxon>Bacillota</taxon>
        <taxon>Bacilli</taxon>
        <taxon>Bacillales</taxon>
        <taxon>Paenibacillaceae</taxon>
        <taxon>Paenibacillus</taxon>
    </lineage>
</organism>
<dbReference type="GeneID" id="97131491"/>
<proteinExistence type="predicted"/>
<evidence type="ECO:0008006" key="3">
    <source>
        <dbReference type="Google" id="ProtNLM"/>
    </source>
</evidence>
<gene>
    <name evidence="1" type="ORF">HP548_12270</name>
</gene>
<sequence>MTTEMMDDTVNISFAKTNNKVIVGWSCESGMGVNTFLNAAAVESARRGVKTALVELDVLHASTSISLGMSHRTRNLETWLAKSKESSKLRDIRDYLVNSKLWMQDMASSHPGLVSVISELPEDLYLFAPSQFMDRFQAHSLPMSKDMPYFIIEQLSELGFEAIYLDIPSEMLMPVTGVSLKLASELLIFVDGHVAHSVYTGQEIKRMLSNNGDQRGLKIILNRAPGLAPAVEKILGQPVWKSLPDDPTITEKSLDLIPGGGEKYNSVVNSFVDTIGFKKKKIQQQTNDGSKKGLKRLFSR</sequence>
<accession>A0ABX2MLC4</accession>
<dbReference type="Gene3D" id="3.40.50.300">
    <property type="entry name" value="P-loop containing nucleotide triphosphate hydrolases"/>
    <property type="match status" value="1"/>
</dbReference>
<reference evidence="1 2" key="1">
    <citation type="submission" date="2020-05" db="EMBL/GenBank/DDBJ databases">
        <title>Genome Sequencing of Type Strains.</title>
        <authorList>
            <person name="Lemaire J.F."/>
            <person name="Inderbitzin P."/>
            <person name="Gregorio O.A."/>
            <person name="Collins S.B."/>
            <person name="Wespe N."/>
            <person name="Knight-Connoni V."/>
        </authorList>
    </citation>
    <scope>NUCLEOTIDE SEQUENCE [LARGE SCALE GENOMIC DNA]</scope>
    <source>
        <strain evidence="1 2">DSM 19942</strain>
    </source>
</reference>
<dbReference type="Proteomes" id="UP000577724">
    <property type="component" value="Unassembled WGS sequence"/>
</dbReference>
<evidence type="ECO:0000313" key="1">
    <source>
        <dbReference type="EMBL" id="NUU54852.1"/>
    </source>
</evidence>